<evidence type="ECO:0000313" key="1">
    <source>
        <dbReference type="EMBL" id="KRY63870.1"/>
    </source>
</evidence>
<gene>
    <name evidence="2" type="ORF">T4A_170</name>
    <name evidence="1" type="ORF">T4A_7513</name>
</gene>
<protein>
    <submittedName>
        <fullName evidence="2">Uncharacterized protein</fullName>
    </submittedName>
</protein>
<proteinExistence type="predicted"/>
<accession>A0A0V1DRD1</accession>
<dbReference type="EMBL" id="JYDR01000737">
    <property type="protein sequence ID" value="KRY63969.1"/>
    <property type="molecule type" value="Genomic_DNA"/>
</dbReference>
<organism evidence="2 3">
    <name type="scientific">Trichinella pseudospiralis</name>
    <name type="common">Parasitic roundworm</name>
    <dbReference type="NCBI Taxonomy" id="6337"/>
    <lineage>
        <taxon>Eukaryota</taxon>
        <taxon>Metazoa</taxon>
        <taxon>Ecdysozoa</taxon>
        <taxon>Nematoda</taxon>
        <taxon>Enoplea</taxon>
        <taxon>Dorylaimia</taxon>
        <taxon>Trichinellida</taxon>
        <taxon>Trichinellidae</taxon>
        <taxon>Trichinella</taxon>
    </lineage>
</organism>
<evidence type="ECO:0000313" key="2">
    <source>
        <dbReference type="EMBL" id="KRY63969.1"/>
    </source>
</evidence>
<dbReference type="AlphaFoldDB" id="A0A0V1DRD1"/>
<sequence>MKRRTEEFYEGIVQAKLKGVIVTASGFAKYPYDDGIHYASL</sequence>
<reference evidence="2 3" key="1">
    <citation type="submission" date="2015-01" db="EMBL/GenBank/DDBJ databases">
        <title>Evolution of Trichinella species and genotypes.</title>
        <authorList>
            <person name="Korhonen P.K."/>
            <person name="Edoardo P."/>
            <person name="Giuseppe L.R."/>
            <person name="Gasser R.B."/>
        </authorList>
    </citation>
    <scope>NUCLEOTIDE SEQUENCE [LARGE SCALE GENOMIC DNA]</scope>
    <source>
        <strain evidence="2">ISS13</strain>
    </source>
</reference>
<dbReference type="Proteomes" id="UP000054632">
    <property type="component" value="Unassembled WGS sequence"/>
</dbReference>
<name>A0A0V1DRD1_TRIPS</name>
<comment type="caution">
    <text evidence="2">The sequence shown here is derived from an EMBL/GenBank/DDBJ whole genome shotgun (WGS) entry which is preliminary data.</text>
</comment>
<dbReference type="EMBL" id="JYDR01000805">
    <property type="protein sequence ID" value="KRY63870.1"/>
    <property type="molecule type" value="Genomic_DNA"/>
</dbReference>
<evidence type="ECO:0000313" key="3">
    <source>
        <dbReference type="Proteomes" id="UP000054632"/>
    </source>
</evidence>